<name>U2K525_9FIRM</name>
<evidence type="ECO:0000313" key="2">
    <source>
        <dbReference type="Proteomes" id="UP000016662"/>
    </source>
</evidence>
<dbReference type="EMBL" id="AWVF01000446">
    <property type="protein sequence ID" value="ERJ87372.1"/>
    <property type="molecule type" value="Genomic_DNA"/>
</dbReference>
<sequence length="114" mass="13262">MHRSNDGTTRIFLPFSKVCTLPYSSPFRPECSGVSDIPASRLPQLCTRCKGFSLHTLSYTSYRTGDCLFKKNLQHFAFFEQQKRVPAKMQCTIFRTIILWEHVLQFSFVRCCLN</sequence>
<organism evidence="1 2">
    <name type="scientific">Ruminococcus callidus ATCC 27760</name>
    <dbReference type="NCBI Taxonomy" id="411473"/>
    <lineage>
        <taxon>Bacteria</taxon>
        <taxon>Bacillati</taxon>
        <taxon>Bacillota</taxon>
        <taxon>Clostridia</taxon>
        <taxon>Eubacteriales</taxon>
        <taxon>Oscillospiraceae</taxon>
        <taxon>Ruminococcus</taxon>
    </lineage>
</organism>
<dbReference type="HOGENOM" id="CLU_2119324_0_0_9"/>
<dbReference type="AlphaFoldDB" id="U2K525"/>
<evidence type="ECO:0000313" key="1">
    <source>
        <dbReference type="EMBL" id="ERJ87372.1"/>
    </source>
</evidence>
<reference evidence="1 2" key="1">
    <citation type="submission" date="2013-07" db="EMBL/GenBank/DDBJ databases">
        <authorList>
            <person name="Weinstock G."/>
            <person name="Sodergren E."/>
            <person name="Wylie T."/>
            <person name="Fulton L."/>
            <person name="Fulton R."/>
            <person name="Fronick C."/>
            <person name="O'Laughlin M."/>
            <person name="Godfrey J."/>
            <person name="Miner T."/>
            <person name="Herter B."/>
            <person name="Appelbaum E."/>
            <person name="Cordes M."/>
            <person name="Lek S."/>
            <person name="Wollam A."/>
            <person name="Pepin K.H."/>
            <person name="Palsikar V.B."/>
            <person name="Mitreva M."/>
            <person name="Wilson R.K."/>
        </authorList>
    </citation>
    <scope>NUCLEOTIDE SEQUENCE [LARGE SCALE GENOMIC DNA]</scope>
    <source>
        <strain evidence="1 2">ATCC 27760</strain>
    </source>
</reference>
<dbReference type="Proteomes" id="UP000016662">
    <property type="component" value="Unassembled WGS sequence"/>
</dbReference>
<comment type="caution">
    <text evidence="1">The sequence shown here is derived from an EMBL/GenBank/DDBJ whole genome shotgun (WGS) entry which is preliminary data.</text>
</comment>
<protein>
    <submittedName>
        <fullName evidence="1">Uncharacterized protein</fullName>
    </submittedName>
</protein>
<gene>
    <name evidence="1" type="ORF">RUMCAL_03346</name>
</gene>
<proteinExistence type="predicted"/>
<accession>U2K525</accession>
<keyword evidence="2" id="KW-1185">Reference proteome</keyword>